<evidence type="ECO:0000313" key="1">
    <source>
        <dbReference type="EMBL" id="GME77985.1"/>
    </source>
</evidence>
<organism evidence="1 2">
    <name type="scientific">Ambrosiozyma monospora</name>
    <name type="common">Yeast</name>
    <name type="synonym">Endomycopsis monosporus</name>
    <dbReference type="NCBI Taxonomy" id="43982"/>
    <lineage>
        <taxon>Eukaryota</taxon>
        <taxon>Fungi</taxon>
        <taxon>Dikarya</taxon>
        <taxon>Ascomycota</taxon>
        <taxon>Saccharomycotina</taxon>
        <taxon>Pichiomycetes</taxon>
        <taxon>Pichiales</taxon>
        <taxon>Pichiaceae</taxon>
        <taxon>Ambrosiozyma</taxon>
    </lineage>
</organism>
<evidence type="ECO:0000313" key="2">
    <source>
        <dbReference type="Proteomes" id="UP001165064"/>
    </source>
</evidence>
<dbReference type="Proteomes" id="UP001165064">
    <property type="component" value="Unassembled WGS sequence"/>
</dbReference>
<reference evidence="1" key="1">
    <citation type="submission" date="2023-04" db="EMBL/GenBank/DDBJ databases">
        <title>Ambrosiozyma monospora NBRC 10751.</title>
        <authorList>
            <person name="Ichikawa N."/>
            <person name="Sato H."/>
            <person name="Tonouchi N."/>
        </authorList>
    </citation>
    <scope>NUCLEOTIDE SEQUENCE</scope>
    <source>
        <strain evidence="1">NBRC 10751</strain>
    </source>
</reference>
<name>A0ACB5T0C8_AMBMO</name>
<comment type="caution">
    <text evidence="1">The sequence shown here is derived from an EMBL/GenBank/DDBJ whole genome shotgun (WGS) entry which is preliminary data.</text>
</comment>
<accession>A0ACB5T0C8</accession>
<dbReference type="EMBL" id="BSXS01002026">
    <property type="protein sequence ID" value="GME77985.1"/>
    <property type="molecule type" value="Genomic_DNA"/>
</dbReference>
<sequence>MLKDKTLIVLSIAAVISLALGLYHTFAFKTDYDEDTGKAKPKVEWVEGVAIIVAVAVVVFVGGGNDFNKQRQFMKLNAQKEDRQIIVYRSGEKHFISINDLLVGDLIYVETGEVVPADSILVSGACECDESSLTGESDTIKKFAANLALSQYPEDCDLDIGDGDKRIMDPILISGSKLIGGQGNAIVTAIGTNSVHGKIMMSLRHEPEITPLQARLNDLVDGITGYAIWSCTLLFVILFVKFCVNLNGRYSNLDSAEKGEHFVDILITAIALVVVAIPEGLPLAVTLALAFSTTRMTKDGNLVRVLKSCETMGCATAICSDKTGTLTENKMKVVRGSLGDASFNETHDQLSSTNAIKTINPKLAKDIINNILLNSTAFENRKKEEQEAEEEIKKHKKVSIFKKVYSKFVKKGPIISLDATEEPFVGSKTECALLTLAQEKFNAITDTLEHTRTRAKPLIAQVIPFESSRKWGGLVMKTETGYRFYIKGASELVFSRCQYKRSSDGSIVPITPEIEKDVHEQVSLMANDALRTLSLAHRNFDGLESWPPSDLQCKDDPSNADVEKLFGAPIIIGKDSNQEHGLTLDCLVGIQDPLRPGVKESIDQCQKAGVSVRMVTGDNLLTAKAISRNCGILTPETEALPDSAMEGPLFRELTPEQQMEIAPKLHVLARSSPEDKRILVETLRKLGEVVAVTGDGTNDAPALKLADVGFSMGTVGTEVAREASDIILMTDDFTSIVNAIKWGLLITSLF</sequence>
<proteinExistence type="predicted"/>
<protein>
    <submittedName>
        <fullName evidence="1">Unnamed protein product</fullName>
    </submittedName>
</protein>
<gene>
    <name evidence="1" type="ORF">Amon02_000325200</name>
</gene>
<keyword evidence="2" id="KW-1185">Reference proteome</keyword>